<dbReference type="InterPro" id="IPR001650">
    <property type="entry name" value="Helicase_C-like"/>
</dbReference>
<evidence type="ECO:0000256" key="6">
    <source>
        <dbReference type="ARBA" id="ARBA00022840"/>
    </source>
</evidence>
<feature type="compositionally biased region" description="Basic and acidic residues" evidence="11">
    <location>
        <begin position="114"/>
        <end position="131"/>
    </location>
</feature>
<dbReference type="GO" id="GO:0016787">
    <property type="term" value="F:hydrolase activity"/>
    <property type="evidence" value="ECO:0007669"/>
    <property type="project" value="UniProtKB-KW"/>
</dbReference>
<proteinExistence type="inferred from homology"/>
<evidence type="ECO:0000256" key="1">
    <source>
        <dbReference type="ARBA" id="ARBA00012552"/>
    </source>
</evidence>
<evidence type="ECO:0000256" key="10">
    <source>
        <dbReference type="SAM" id="Coils"/>
    </source>
</evidence>
<dbReference type="Pfam" id="PF00270">
    <property type="entry name" value="DEAD"/>
    <property type="match status" value="1"/>
</dbReference>
<dbReference type="GO" id="GO:0006397">
    <property type="term" value="P:mRNA processing"/>
    <property type="evidence" value="ECO:0007669"/>
    <property type="project" value="UniProtKB-KW"/>
</dbReference>
<dbReference type="InterPro" id="IPR007502">
    <property type="entry name" value="Helicase-assoc_dom"/>
</dbReference>
<dbReference type="STRING" id="105785.A0A2J7Q8P7"/>
<gene>
    <name evidence="14" type="ORF">B7P43_G09145</name>
</gene>
<evidence type="ECO:0000313" key="14">
    <source>
        <dbReference type="EMBL" id="PNF24954.1"/>
    </source>
</evidence>
<dbReference type="InterPro" id="IPR014001">
    <property type="entry name" value="Helicase_ATP-bd"/>
</dbReference>
<feature type="compositionally biased region" description="Basic and acidic residues" evidence="11">
    <location>
        <begin position="256"/>
        <end position="282"/>
    </location>
</feature>
<dbReference type="InterPro" id="IPR002464">
    <property type="entry name" value="DNA/RNA_helicase_DEAH_CS"/>
</dbReference>
<keyword evidence="5 14" id="KW-0347">Helicase</keyword>
<evidence type="ECO:0000259" key="13">
    <source>
        <dbReference type="PROSITE" id="PS51194"/>
    </source>
</evidence>
<dbReference type="EC" id="3.6.4.13" evidence="1"/>
<dbReference type="SUPFAM" id="SSF52540">
    <property type="entry name" value="P-loop containing nucleoside triphosphate hydrolases"/>
    <property type="match status" value="1"/>
</dbReference>
<evidence type="ECO:0000259" key="12">
    <source>
        <dbReference type="PROSITE" id="PS51192"/>
    </source>
</evidence>
<keyword evidence="10" id="KW-0175">Coiled coil</keyword>
<evidence type="ECO:0000256" key="2">
    <source>
        <dbReference type="ARBA" id="ARBA00022664"/>
    </source>
</evidence>
<dbReference type="Gene3D" id="3.40.50.300">
    <property type="entry name" value="P-loop containing nucleotide triphosphate hydrolases"/>
    <property type="match status" value="2"/>
</dbReference>
<evidence type="ECO:0000256" key="7">
    <source>
        <dbReference type="ARBA" id="ARBA00023187"/>
    </source>
</evidence>
<dbReference type="PANTHER" id="PTHR18934">
    <property type="entry name" value="ATP-DEPENDENT RNA HELICASE"/>
    <property type="match status" value="1"/>
</dbReference>
<dbReference type="InterPro" id="IPR027417">
    <property type="entry name" value="P-loop_NTPase"/>
</dbReference>
<dbReference type="Pfam" id="PF04408">
    <property type="entry name" value="WHD_HA2"/>
    <property type="match status" value="1"/>
</dbReference>
<feature type="coiled-coil region" evidence="10">
    <location>
        <begin position="1171"/>
        <end position="1198"/>
    </location>
</feature>
<evidence type="ECO:0000256" key="9">
    <source>
        <dbReference type="ARBA" id="ARBA00047984"/>
    </source>
</evidence>
<dbReference type="OrthoDB" id="10253254at2759"/>
<sequence>MECNDDSDLYRLEGSKNERGGLIIKRKPPEDGVFKAPAPKKSILGLDKLAALRRKQKEDAEESETKKSKVISYMDEDDGKEVQHDVEKKERKRKERNYRPAHVETPSYTGGISKEARDRLVERMQKNKERSVLQASSKGIDQEKERDHNEKNHDKHRHSHDKERGSRDRDRDRVKRRDHRDRRGRDRDSQRSSVRSGRDRGSSRSDWSETPRFKDEPLTPNIKIKDSPSRTSWDEDDPVPSRRSSWDLPTPVAGRPDVDWSERSSRRGTDKPDRKQRHDDTPRPTPAHKYNSWARDRKKSGATPLPGRENDVQWASNEDRELWEEEQKRLDREWYAIDEGYDGDNNPFANLSEDYTKKKEEQLEQRRKKRMSAQQRQINKDNELWERNRMLTSGVVHSVDVDEDFDEENVDRVHLLVHNIVPPFLDGRIVFTKQPEPVVPVKDPTSDMAMVARKGSALVRAFREQKERKKAQKKHWEIAGTTIGNIMGVQKKEEEKDERVNADDETDYKTDQKFAEHMQETAEASSEFAKKKTILQQRRYLPVFAVRQELLNVIRENNVVIIVGETGSGKTTQLTQYLHEDGYSHYGMIGCTQPRRVAAMSVAKRVSDEMGTHLGEEVGYAIRFEDCTSEKTMIKYMTDGILLRESLRESDLDNYSAIIMDEAHERSLSTDVLFGLLREVVARRQDLKLIVTSATMDATKFATFFGNVPTFTIPGRTFPVDTLFSKNPVEDYVDSAVKQALQIHLQPNEGDILIFMPGQEDIEVTCEVLAERLGEIDNAPQLSVLPIYSQLPSDLQAKIFQRSPEGLRKCVVATNIAETSLTVDGIMYVVDSGYCKLKVYNPRIGMDALQIYPISQANANQRSGRAGRTGPGQCFRLYTERQYKDELLVTTVPEIQRTNLANTVLLLKSLGVQDLLQFHFMDPPPQDNILNSLYQLWILGALDHTGTLTPLGRQMAEFPLDPPQCQMLIVSCQMGCSAEILIIVSMLSVPSIFYRPKGREEEADAVREKFQVPESDHLTYLNVYNQWKSNNYSAGWCNDHFIHVKAMRKVREVRQQLKDILVQQKIEVVSCGTEWDIIRKCICSAYFHQAARLKGIGEYVNCRTGMPCHLHPTSALFGMGFTPDFVVYHELIMTAKEYMQCVTAVDGHWLAELGPMFFSVKETGRSGRAKRRQALEHLQEMEGQMKIAQEEIKARKEEQERKLQVGTRVAEIVTPGVREPGTPCRTPARFGL</sequence>
<evidence type="ECO:0000256" key="8">
    <source>
        <dbReference type="ARBA" id="ARBA00038040"/>
    </source>
</evidence>
<dbReference type="EMBL" id="NEVH01016949">
    <property type="protein sequence ID" value="PNF24955.1"/>
    <property type="molecule type" value="Genomic_DNA"/>
</dbReference>
<dbReference type="GO" id="GO:0003006">
    <property type="term" value="P:developmental process involved in reproduction"/>
    <property type="evidence" value="ECO:0007669"/>
    <property type="project" value="UniProtKB-ARBA"/>
</dbReference>
<feature type="compositionally biased region" description="Basic and acidic residues" evidence="11">
    <location>
        <begin position="80"/>
        <end position="89"/>
    </location>
</feature>
<dbReference type="Pfam" id="PF00271">
    <property type="entry name" value="Helicase_C"/>
    <property type="match status" value="1"/>
</dbReference>
<dbReference type="SMART" id="SM00490">
    <property type="entry name" value="HELICc"/>
    <property type="match status" value="1"/>
</dbReference>
<dbReference type="GO" id="GO:0005524">
    <property type="term" value="F:ATP binding"/>
    <property type="evidence" value="ECO:0007669"/>
    <property type="project" value="UniProtKB-KW"/>
</dbReference>
<keyword evidence="6" id="KW-0067">ATP-binding</keyword>
<dbReference type="PROSITE" id="PS00690">
    <property type="entry name" value="DEAH_ATP_HELICASE"/>
    <property type="match status" value="1"/>
</dbReference>
<evidence type="ECO:0000256" key="4">
    <source>
        <dbReference type="ARBA" id="ARBA00022801"/>
    </source>
</evidence>
<accession>A0A2J7Q8P7</accession>
<evidence type="ECO:0000256" key="3">
    <source>
        <dbReference type="ARBA" id="ARBA00022741"/>
    </source>
</evidence>
<feature type="region of interest" description="Disordered" evidence="11">
    <location>
        <begin position="53"/>
        <end position="320"/>
    </location>
</feature>
<evidence type="ECO:0000313" key="15">
    <source>
        <dbReference type="Proteomes" id="UP000235965"/>
    </source>
</evidence>
<feature type="region of interest" description="Disordered" evidence="11">
    <location>
        <begin position="1"/>
        <end position="38"/>
    </location>
</feature>
<feature type="region of interest" description="Disordered" evidence="11">
    <location>
        <begin position="345"/>
        <end position="377"/>
    </location>
</feature>
<keyword evidence="3" id="KW-0547">Nucleotide-binding</keyword>
<comment type="similarity">
    <text evidence="8">Belongs to the DEAD box helicase family. DEAH subfamily. PRP16 sub-subfamily.</text>
</comment>
<name>A0A2J7Q8P7_9NEOP</name>
<dbReference type="EMBL" id="NEVH01016949">
    <property type="protein sequence ID" value="PNF24954.1"/>
    <property type="molecule type" value="Genomic_DNA"/>
</dbReference>
<dbReference type="GO" id="GO:0008380">
    <property type="term" value="P:RNA splicing"/>
    <property type="evidence" value="ECO:0007669"/>
    <property type="project" value="UniProtKB-KW"/>
</dbReference>
<dbReference type="CDD" id="cd18791">
    <property type="entry name" value="SF2_C_RHA"/>
    <property type="match status" value="1"/>
</dbReference>
<comment type="catalytic activity">
    <reaction evidence="9">
        <text>ATP + H2O = ADP + phosphate + H(+)</text>
        <dbReference type="Rhea" id="RHEA:13065"/>
        <dbReference type="ChEBI" id="CHEBI:15377"/>
        <dbReference type="ChEBI" id="CHEBI:15378"/>
        <dbReference type="ChEBI" id="CHEBI:30616"/>
        <dbReference type="ChEBI" id="CHEBI:43474"/>
        <dbReference type="ChEBI" id="CHEBI:456216"/>
        <dbReference type="EC" id="3.6.4.13"/>
    </reaction>
</comment>
<dbReference type="FunFam" id="3.40.50.300:FF:000313">
    <property type="entry name" value="Pre-mRNA-splicing factor ATP-dependent RNA helicase PRP16"/>
    <property type="match status" value="1"/>
</dbReference>
<feature type="compositionally biased region" description="Basic and acidic residues" evidence="11">
    <location>
        <begin position="140"/>
        <end position="153"/>
    </location>
</feature>
<feature type="compositionally biased region" description="Basic and acidic residues" evidence="11">
    <location>
        <begin position="160"/>
        <end position="228"/>
    </location>
</feature>
<dbReference type="InParanoid" id="A0A2J7Q8P7"/>
<protein>
    <recommendedName>
        <fullName evidence="1">RNA helicase</fullName>
        <ecNumber evidence="1">3.6.4.13</ecNumber>
    </recommendedName>
</protein>
<dbReference type="FunFam" id="1.20.120.1080:FF:000001">
    <property type="entry name" value="Pre-mRNA-splicing factor ATP-dependent RNA helicase"/>
    <property type="match status" value="1"/>
</dbReference>
<dbReference type="CDD" id="cd17983">
    <property type="entry name" value="DEXHc_DHX38"/>
    <property type="match status" value="1"/>
</dbReference>
<feature type="domain" description="Helicase ATP-binding" evidence="12">
    <location>
        <begin position="551"/>
        <end position="714"/>
    </location>
</feature>
<feature type="compositionally biased region" description="Basic and acidic residues" evidence="11">
    <location>
        <begin position="354"/>
        <end position="365"/>
    </location>
</feature>
<dbReference type="PROSITE" id="PS51192">
    <property type="entry name" value="HELICASE_ATP_BIND_1"/>
    <property type="match status" value="1"/>
</dbReference>
<dbReference type="InterPro" id="IPR011709">
    <property type="entry name" value="DEAD-box_helicase_OB_fold"/>
</dbReference>
<keyword evidence="7" id="KW-0508">mRNA splicing</keyword>
<reference evidence="14 15" key="1">
    <citation type="submission" date="2017-12" db="EMBL/GenBank/DDBJ databases">
        <title>Hemimetabolous genomes reveal molecular basis of termite eusociality.</title>
        <authorList>
            <person name="Harrison M.C."/>
            <person name="Jongepier E."/>
            <person name="Robertson H.M."/>
            <person name="Arning N."/>
            <person name="Bitard-Feildel T."/>
            <person name="Chao H."/>
            <person name="Childers C.P."/>
            <person name="Dinh H."/>
            <person name="Doddapaneni H."/>
            <person name="Dugan S."/>
            <person name="Gowin J."/>
            <person name="Greiner C."/>
            <person name="Han Y."/>
            <person name="Hu H."/>
            <person name="Hughes D.S.T."/>
            <person name="Huylmans A.-K."/>
            <person name="Kemena C."/>
            <person name="Kremer L.P.M."/>
            <person name="Lee S.L."/>
            <person name="Lopez-Ezquerra A."/>
            <person name="Mallet L."/>
            <person name="Monroy-Kuhn J.M."/>
            <person name="Moser A."/>
            <person name="Murali S.C."/>
            <person name="Muzny D.M."/>
            <person name="Otani S."/>
            <person name="Piulachs M.-D."/>
            <person name="Poelchau M."/>
            <person name="Qu J."/>
            <person name="Schaub F."/>
            <person name="Wada-Katsumata A."/>
            <person name="Worley K.C."/>
            <person name="Xie Q."/>
            <person name="Ylla G."/>
            <person name="Poulsen M."/>
            <person name="Gibbs R.A."/>
            <person name="Schal C."/>
            <person name="Richards S."/>
            <person name="Belles X."/>
            <person name="Korb J."/>
            <person name="Bornberg-Bauer E."/>
        </authorList>
    </citation>
    <scope>NUCLEOTIDE SEQUENCE [LARGE SCALE GENOMIC DNA]</scope>
    <source>
        <tissue evidence="14">Whole body</tissue>
    </source>
</reference>
<dbReference type="GO" id="GO:0003723">
    <property type="term" value="F:RNA binding"/>
    <property type="evidence" value="ECO:0007669"/>
    <property type="project" value="TreeGrafter"/>
</dbReference>
<dbReference type="SMART" id="SM00847">
    <property type="entry name" value="HA2"/>
    <property type="match status" value="1"/>
</dbReference>
<evidence type="ECO:0000256" key="5">
    <source>
        <dbReference type="ARBA" id="ARBA00022806"/>
    </source>
</evidence>
<dbReference type="Gene3D" id="1.20.120.1080">
    <property type="match status" value="1"/>
</dbReference>
<comment type="caution">
    <text evidence="14">The sequence shown here is derived from an EMBL/GenBank/DDBJ whole genome shotgun (WGS) entry which is preliminary data.</text>
</comment>
<dbReference type="FunFam" id="3.40.50.300:FF:000007">
    <property type="entry name" value="Pre-mRNA-splicing factor ATP-dependent RNA helicase"/>
    <property type="match status" value="1"/>
</dbReference>
<evidence type="ECO:0000256" key="11">
    <source>
        <dbReference type="SAM" id="MobiDB-lite"/>
    </source>
</evidence>
<keyword evidence="4" id="KW-0378">Hydrolase</keyword>
<dbReference type="SMART" id="SM00487">
    <property type="entry name" value="DEXDc"/>
    <property type="match status" value="1"/>
</dbReference>
<dbReference type="Pfam" id="PF21010">
    <property type="entry name" value="HA2_C"/>
    <property type="match status" value="1"/>
</dbReference>
<dbReference type="PANTHER" id="PTHR18934:SF91">
    <property type="entry name" value="PRE-MRNA-SPLICING FACTOR ATP-DEPENDENT RNA HELICASE PRP16"/>
    <property type="match status" value="1"/>
</dbReference>
<dbReference type="Pfam" id="PF07717">
    <property type="entry name" value="OB_NTP_bind"/>
    <property type="match status" value="1"/>
</dbReference>
<dbReference type="FunCoup" id="A0A2J7Q8P7">
    <property type="interactions" value="1862"/>
</dbReference>
<organism evidence="14 15">
    <name type="scientific">Cryptotermes secundus</name>
    <dbReference type="NCBI Taxonomy" id="105785"/>
    <lineage>
        <taxon>Eukaryota</taxon>
        <taxon>Metazoa</taxon>
        <taxon>Ecdysozoa</taxon>
        <taxon>Arthropoda</taxon>
        <taxon>Hexapoda</taxon>
        <taxon>Insecta</taxon>
        <taxon>Pterygota</taxon>
        <taxon>Neoptera</taxon>
        <taxon>Polyneoptera</taxon>
        <taxon>Dictyoptera</taxon>
        <taxon>Blattodea</taxon>
        <taxon>Blattoidea</taxon>
        <taxon>Termitoidae</taxon>
        <taxon>Kalotermitidae</taxon>
        <taxon>Cryptotermitinae</taxon>
        <taxon>Cryptotermes</taxon>
    </lineage>
</organism>
<feature type="domain" description="Helicase C-terminal" evidence="13">
    <location>
        <begin position="728"/>
        <end position="911"/>
    </location>
</feature>
<dbReference type="AlphaFoldDB" id="A0A2J7Q8P7"/>
<feature type="compositionally biased region" description="Basic and acidic residues" evidence="11">
    <location>
        <begin position="8"/>
        <end position="19"/>
    </location>
</feature>
<dbReference type="EMBL" id="NEVH01016949">
    <property type="protein sequence ID" value="PNF24953.1"/>
    <property type="molecule type" value="Genomic_DNA"/>
</dbReference>
<dbReference type="InterPro" id="IPR011545">
    <property type="entry name" value="DEAD/DEAH_box_helicase_dom"/>
</dbReference>
<dbReference type="GO" id="GO:0034458">
    <property type="term" value="F:3'-5' RNA helicase activity"/>
    <property type="evidence" value="ECO:0007669"/>
    <property type="project" value="TreeGrafter"/>
</dbReference>
<dbReference type="InterPro" id="IPR048333">
    <property type="entry name" value="HA2_WH"/>
</dbReference>
<dbReference type="Proteomes" id="UP000235965">
    <property type="component" value="Unassembled WGS sequence"/>
</dbReference>
<keyword evidence="15" id="KW-1185">Reference proteome</keyword>
<keyword evidence="2" id="KW-0507">mRNA processing</keyword>
<dbReference type="PROSITE" id="PS51194">
    <property type="entry name" value="HELICASE_CTER"/>
    <property type="match status" value="1"/>
</dbReference>